<evidence type="ECO:0000313" key="9">
    <source>
        <dbReference type="EMBL" id="KAK0598792.1"/>
    </source>
</evidence>
<dbReference type="SUPFAM" id="SSF52058">
    <property type="entry name" value="L domain-like"/>
    <property type="match status" value="1"/>
</dbReference>
<keyword evidence="4 6" id="KW-1133">Transmembrane helix</keyword>
<dbReference type="EMBL" id="JAUESC010000004">
    <property type="protein sequence ID" value="KAK0598792.1"/>
    <property type="molecule type" value="Genomic_DNA"/>
</dbReference>
<proteinExistence type="predicted"/>
<dbReference type="Pfam" id="PF12819">
    <property type="entry name" value="Malectin_like"/>
    <property type="match status" value="1"/>
</dbReference>
<dbReference type="Pfam" id="PF00560">
    <property type="entry name" value="LRR_1"/>
    <property type="match status" value="2"/>
</dbReference>
<evidence type="ECO:0000256" key="4">
    <source>
        <dbReference type="ARBA" id="ARBA00022989"/>
    </source>
</evidence>
<dbReference type="PANTHER" id="PTHR45631">
    <property type="entry name" value="OS07G0107800 PROTEIN-RELATED"/>
    <property type="match status" value="1"/>
</dbReference>
<keyword evidence="2 6" id="KW-0812">Transmembrane</keyword>
<evidence type="ECO:0000256" key="3">
    <source>
        <dbReference type="ARBA" id="ARBA00022729"/>
    </source>
</evidence>
<protein>
    <recommendedName>
        <fullName evidence="8">Malectin-like domain-containing protein</fullName>
    </recommendedName>
</protein>
<evidence type="ECO:0000259" key="8">
    <source>
        <dbReference type="Pfam" id="PF12819"/>
    </source>
</evidence>
<evidence type="ECO:0000313" key="10">
    <source>
        <dbReference type="Proteomes" id="UP001168877"/>
    </source>
</evidence>
<dbReference type="InterPro" id="IPR001611">
    <property type="entry name" value="Leu-rich_rpt"/>
</dbReference>
<keyword evidence="10" id="KW-1185">Reference proteome</keyword>
<comment type="caution">
    <text evidence="9">The sequence shown here is derived from an EMBL/GenBank/DDBJ whole genome shotgun (WGS) entry which is preliminary data.</text>
</comment>
<evidence type="ECO:0000256" key="5">
    <source>
        <dbReference type="ARBA" id="ARBA00023136"/>
    </source>
</evidence>
<dbReference type="GO" id="GO:0016020">
    <property type="term" value="C:membrane"/>
    <property type="evidence" value="ECO:0007669"/>
    <property type="project" value="UniProtKB-SubCell"/>
</dbReference>
<evidence type="ECO:0000256" key="2">
    <source>
        <dbReference type="ARBA" id="ARBA00022692"/>
    </source>
</evidence>
<sequence>MMKKLAVVLFLLVACSIQVQGLDIAKEQPAWPFWHGWNFPHPPLSAPKWPHPFPHPPLAAPKWPHPYFSDPKVKACLTDLSAVCACVHDLFLSNSKPECCSTLQKVGDDCANSVFLAPFFKKYGDDVYDRIWMPYITSTQISTKSAISSSDDYHPAESVISSASTSENSSEPIFGYIETFDPTSQFYLYLYFAEIEKLQANQSREFNIYLNDEMWFGPVSPTYLYTTTVTVAPIVDTIMKIKSTYGVNKHWQGDPCAPKEYSWDGLKCSYNGYDPPRIVSLSLSHNSLNGPVPGFLAKLPSLRVLNLKGNNLTGSLLDELVQRLGGSSLLISCDGNPNLRCHEKKKNMFIVPLAASAAAILFTLLIALAIWLRLKRRKEQAFGYKRNDSLELKSRSFAYSEIIRITDNFKRFLAKEDLEQFTMVTWATLKWL</sequence>
<feature type="transmembrane region" description="Helical" evidence="6">
    <location>
        <begin position="349"/>
        <end position="372"/>
    </location>
</feature>
<dbReference type="Proteomes" id="UP001168877">
    <property type="component" value="Unassembled WGS sequence"/>
</dbReference>
<comment type="subcellular location">
    <subcellularLocation>
        <location evidence="1">Membrane</location>
        <topology evidence="1">Single-pass membrane protein</topology>
    </subcellularLocation>
</comment>
<dbReference type="PANTHER" id="PTHR45631:SF202">
    <property type="entry name" value="SENESCENCE-INDUCED RECEPTOR-LIKE SERINE_THREONINE-PROTEIN KINASE"/>
    <property type="match status" value="1"/>
</dbReference>
<reference evidence="9" key="1">
    <citation type="journal article" date="2022" name="Plant J.">
        <title>Strategies of tolerance reflected in two North American maple genomes.</title>
        <authorList>
            <person name="McEvoy S.L."/>
            <person name="Sezen U.U."/>
            <person name="Trouern-Trend A."/>
            <person name="McMahon S.M."/>
            <person name="Schaberg P.G."/>
            <person name="Yang J."/>
            <person name="Wegrzyn J.L."/>
            <person name="Swenson N.G."/>
        </authorList>
    </citation>
    <scope>NUCLEOTIDE SEQUENCE</scope>
    <source>
        <strain evidence="9">NS2018</strain>
    </source>
</reference>
<dbReference type="InterPro" id="IPR024788">
    <property type="entry name" value="Malectin-like_Carb-bd_dom"/>
</dbReference>
<feature type="chain" id="PRO_5041432275" description="Malectin-like domain-containing protein" evidence="7">
    <location>
        <begin position="22"/>
        <end position="432"/>
    </location>
</feature>
<name>A0AA39SRK4_ACESA</name>
<reference evidence="9" key="2">
    <citation type="submission" date="2023-06" db="EMBL/GenBank/DDBJ databases">
        <authorList>
            <person name="Swenson N.G."/>
            <person name="Wegrzyn J.L."/>
            <person name="Mcevoy S.L."/>
        </authorList>
    </citation>
    <scope>NUCLEOTIDE SEQUENCE</scope>
    <source>
        <strain evidence="9">NS2018</strain>
        <tissue evidence="9">Leaf</tissue>
    </source>
</reference>
<evidence type="ECO:0000256" key="6">
    <source>
        <dbReference type="SAM" id="Phobius"/>
    </source>
</evidence>
<feature type="signal peptide" evidence="7">
    <location>
        <begin position="1"/>
        <end position="21"/>
    </location>
</feature>
<keyword evidence="3 7" id="KW-0732">Signal</keyword>
<gene>
    <name evidence="9" type="ORF">LWI29_038040</name>
</gene>
<organism evidence="9 10">
    <name type="scientific">Acer saccharum</name>
    <name type="common">Sugar maple</name>
    <dbReference type="NCBI Taxonomy" id="4024"/>
    <lineage>
        <taxon>Eukaryota</taxon>
        <taxon>Viridiplantae</taxon>
        <taxon>Streptophyta</taxon>
        <taxon>Embryophyta</taxon>
        <taxon>Tracheophyta</taxon>
        <taxon>Spermatophyta</taxon>
        <taxon>Magnoliopsida</taxon>
        <taxon>eudicotyledons</taxon>
        <taxon>Gunneridae</taxon>
        <taxon>Pentapetalae</taxon>
        <taxon>rosids</taxon>
        <taxon>malvids</taxon>
        <taxon>Sapindales</taxon>
        <taxon>Sapindaceae</taxon>
        <taxon>Hippocastanoideae</taxon>
        <taxon>Acereae</taxon>
        <taxon>Acer</taxon>
    </lineage>
</organism>
<accession>A0AA39SRK4</accession>
<dbReference type="AlphaFoldDB" id="A0AA39SRK4"/>
<dbReference type="Gene3D" id="3.80.10.10">
    <property type="entry name" value="Ribonuclease Inhibitor"/>
    <property type="match status" value="1"/>
</dbReference>
<feature type="domain" description="Malectin-like" evidence="8">
    <location>
        <begin position="122"/>
        <end position="231"/>
    </location>
</feature>
<evidence type="ECO:0000256" key="1">
    <source>
        <dbReference type="ARBA" id="ARBA00004167"/>
    </source>
</evidence>
<dbReference type="PROSITE" id="PS51257">
    <property type="entry name" value="PROKAR_LIPOPROTEIN"/>
    <property type="match status" value="1"/>
</dbReference>
<keyword evidence="5 6" id="KW-0472">Membrane</keyword>
<dbReference type="InterPro" id="IPR032675">
    <property type="entry name" value="LRR_dom_sf"/>
</dbReference>
<evidence type="ECO:0000256" key="7">
    <source>
        <dbReference type="SAM" id="SignalP"/>
    </source>
</evidence>